<keyword evidence="4" id="KW-1185">Reference proteome</keyword>
<protein>
    <submittedName>
        <fullName evidence="3">Uncharacterized protein</fullName>
    </submittedName>
</protein>
<evidence type="ECO:0000256" key="1">
    <source>
        <dbReference type="SAM" id="MobiDB-lite"/>
    </source>
</evidence>
<name>A0A2I1CR16_ASPC2</name>
<reference evidence="3" key="1">
    <citation type="submission" date="2016-12" db="EMBL/GenBank/DDBJ databases">
        <title>The genomes of Aspergillus section Nigri reveals drivers in fungal speciation.</title>
        <authorList>
            <consortium name="DOE Joint Genome Institute"/>
            <person name="Vesth T.C."/>
            <person name="Nybo J."/>
            <person name="Theobald S."/>
            <person name="Brandl J."/>
            <person name="Frisvad J.C."/>
            <person name="Nielsen K.F."/>
            <person name="Lyhne E.K."/>
            <person name="Kogle M.E."/>
            <person name="Kuo A."/>
            <person name="Riley R."/>
            <person name="Clum A."/>
            <person name="Nolan M."/>
            <person name="Lipzen A."/>
            <person name="Salamov A."/>
            <person name="Henrissat B."/>
            <person name="Wiebenga A."/>
            <person name="De vries R.P."/>
            <person name="Grigoriev I.V."/>
            <person name="Mortensen U.H."/>
            <person name="Andersen M.R."/>
            <person name="Baker S.E."/>
        </authorList>
    </citation>
    <scope>NUCLEOTIDE SEQUENCE</scope>
    <source>
        <strain evidence="3">IBT 28561</strain>
    </source>
</reference>
<comment type="caution">
    <text evidence="3">The sequence shown here is derived from an EMBL/GenBank/DDBJ whole genome shotgun (WGS) entry which is preliminary data.</text>
</comment>
<dbReference type="EMBL" id="MSFM01000016">
    <property type="protein sequence ID" value="PKY00044.1"/>
    <property type="molecule type" value="Genomic_DNA"/>
</dbReference>
<feature type="region of interest" description="Disordered" evidence="1">
    <location>
        <begin position="557"/>
        <end position="577"/>
    </location>
</feature>
<proteinExistence type="predicted"/>
<dbReference type="Proteomes" id="UP000234254">
    <property type="component" value="Unassembled WGS sequence"/>
</dbReference>
<feature type="signal peptide" evidence="2">
    <location>
        <begin position="1"/>
        <end position="16"/>
    </location>
</feature>
<dbReference type="RefSeq" id="XP_024688638.1">
    <property type="nucleotide sequence ID" value="XM_024840578.1"/>
</dbReference>
<feature type="compositionally biased region" description="Basic and acidic residues" evidence="1">
    <location>
        <begin position="240"/>
        <end position="250"/>
    </location>
</feature>
<dbReference type="OrthoDB" id="1896086at2759"/>
<evidence type="ECO:0000313" key="3">
    <source>
        <dbReference type="EMBL" id="PKY00044.1"/>
    </source>
</evidence>
<feature type="chain" id="PRO_5014191964" evidence="2">
    <location>
        <begin position="17"/>
        <end position="700"/>
    </location>
</feature>
<dbReference type="AlphaFoldDB" id="A0A2I1CR16"/>
<feature type="compositionally biased region" description="Basic and acidic residues" evidence="1">
    <location>
        <begin position="567"/>
        <end position="577"/>
    </location>
</feature>
<accession>A0A2I1CR16</accession>
<dbReference type="GeneID" id="36548102"/>
<keyword evidence="2" id="KW-0732">Signal</keyword>
<evidence type="ECO:0000256" key="2">
    <source>
        <dbReference type="SAM" id="SignalP"/>
    </source>
</evidence>
<feature type="region of interest" description="Disordered" evidence="1">
    <location>
        <begin position="240"/>
        <end position="265"/>
    </location>
</feature>
<dbReference type="VEuPathDB" id="FungiDB:P168DRAFT_322505"/>
<organism evidence="3 4">
    <name type="scientific">Aspergillus campestris (strain IBT 28561)</name>
    <dbReference type="NCBI Taxonomy" id="1392248"/>
    <lineage>
        <taxon>Eukaryota</taxon>
        <taxon>Fungi</taxon>
        <taxon>Dikarya</taxon>
        <taxon>Ascomycota</taxon>
        <taxon>Pezizomycotina</taxon>
        <taxon>Eurotiomycetes</taxon>
        <taxon>Eurotiomycetidae</taxon>
        <taxon>Eurotiales</taxon>
        <taxon>Aspergillaceae</taxon>
        <taxon>Aspergillus</taxon>
        <taxon>Aspergillus subgen. Circumdati</taxon>
    </lineage>
</organism>
<gene>
    <name evidence="3" type="ORF">P168DRAFT_322505</name>
</gene>
<evidence type="ECO:0000313" key="4">
    <source>
        <dbReference type="Proteomes" id="UP000234254"/>
    </source>
</evidence>
<sequence>MKSLLVTSLLFSAATAWPHQMLPPQADHPTRVQRRAEAIVAAIVPTTTGQIGVTPVLVDSLFVEIKPLHETSGPYNTFFSDYVDDKGNWKAKDQEQITQVQVTTKDGKPTKETVTAPIAVMTGPDGDLNILMAPKLQQKLVDMMKNVPACGKKRAEACGIERFLIEIAEDDSKLIQSLRDAVEGIAFLSEDVLRGMITGASTEEARLVAGGIGAMGFVWTAARLYTYKKEFPLAYKIRDPPKNDLPKTETPEEEEEDSDKCPKDAPNGKNAPLCSDCSGKDNTCQDGKYKHCHCLDLVRPIYTNYDEIWLKEQADAIKYALEHVDNAETPKVVCSDPGYDKAVAVDVSFVKGLADKFCDGDAKKDRHMTLSGKDISTKAYQKYIFDLTYAPPEKSDEQCLTDCAGAIEAMATKCQGINSHTVQKGANATLDCGALYSYEINLPDKPDDADLSCANNGDYSKTIDVDVKFFQRLSENFCGNDMSQNPKKDLTSDDIKSDKYNGYKFHFEGSNNPGCKTDCKATFARMASKCQGFDSHSIQPSGNADFDCSSSYSYKIERPNENPPETPPHDKLGELHCHGADDFGDHKDISPGFQNQYTGFACVGTAREENIMDENSDPVVFQTKTNGAPYYYSISWIKGCRGTKQSPYTPLGDYKFPGSEDQVTCTDLLRRNWKECINGGVGGFRDAGCLRYEFKAEYTK</sequence>